<accession>A0AA37BKC5</accession>
<dbReference type="Proteomes" id="UP000627984">
    <property type="component" value="Unassembled WGS sequence"/>
</dbReference>
<protein>
    <submittedName>
        <fullName evidence="2">Uncharacterized protein</fullName>
    </submittedName>
</protein>
<dbReference type="AlphaFoldDB" id="A0AA37BKC5"/>
<reference evidence="2" key="1">
    <citation type="journal article" date="2014" name="Int. J. Syst. Evol. Microbiol.">
        <title>Complete genome sequence of Corynebacterium casei LMG S-19264T (=DSM 44701T), isolated from a smear-ripened cheese.</title>
        <authorList>
            <consortium name="US DOE Joint Genome Institute (JGI-PGF)"/>
            <person name="Walter F."/>
            <person name="Albersmeier A."/>
            <person name="Kalinowski J."/>
            <person name="Ruckert C."/>
        </authorList>
    </citation>
    <scope>NUCLEOTIDE SEQUENCE</scope>
    <source>
        <strain evidence="2">JCM 3093</strain>
    </source>
</reference>
<feature type="region of interest" description="Disordered" evidence="1">
    <location>
        <begin position="1"/>
        <end position="64"/>
    </location>
</feature>
<evidence type="ECO:0000313" key="2">
    <source>
        <dbReference type="EMBL" id="GGK85569.1"/>
    </source>
</evidence>
<proteinExistence type="predicted"/>
<sequence>MPQNSTSSEGPSTSPIVRSLAASSSALVGGLRAEGPSAGDPSAAGPFTADPPAGGLSAGNDGFTGGMDVYLTAPAAS</sequence>
<feature type="compositionally biased region" description="Low complexity" evidence="1">
    <location>
        <begin position="17"/>
        <end position="33"/>
    </location>
</feature>
<evidence type="ECO:0000313" key="3">
    <source>
        <dbReference type="Proteomes" id="UP000627984"/>
    </source>
</evidence>
<comment type="caution">
    <text evidence="2">The sequence shown here is derived from an EMBL/GenBank/DDBJ whole genome shotgun (WGS) entry which is preliminary data.</text>
</comment>
<gene>
    <name evidence="2" type="ORF">GCM10010126_51020</name>
</gene>
<dbReference type="EMBL" id="BMQD01000017">
    <property type="protein sequence ID" value="GGK85569.1"/>
    <property type="molecule type" value="Genomic_DNA"/>
</dbReference>
<reference evidence="2" key="2">
    <citation type="submission" date="2022-09" db="EMBL/GenBank/DDBJ databases">
        <authorList>
            <person name="Sun Q."/>
            <person name="Ohkuma M."/>
        </authorList>
    </citation>
    <scope>NUCLEOTIDE SEQUENCE</scope>
    <source>
        <strain evidence="2">JCM 3093</strain>
    </source>
</reference>
<feature type="compositionally biased region" description="Polar residues" evidence="1">
    <location>
        <begin position="1"/>
        <end position="16"/>
    </location>
</feature>
<organism evidence="2 3">
    <name type="scientific">Planomonospora parontospora</name>
    <dbReference type="NCBI Taxonomy" id="58119"/>
    <lineage>
        <taxon>Bacteria</taxon>
        <taxon>Bacillati</taxon>
        <taxon>Actinomycetota</taxon>
        <taxon>Actinomycetes</taxon>
        <taxon>Streptosporangiales</taxon>
        <taxon>Streptosporangiaceae</taxon>
        <taxon>Planomonospora</taxon>
    </lineage>
</organism>
<name>A0AA37BKC5_9ACTN</name>
<evidence type="ECO:0000256" key="1">
    <source>
        <dbReference type="SAM" id="MobiDB-lite"/>
    </source>
</evidence>